<reference evidence="3 5" key="2">
    <citation type="submission" date="2022-03" db="EMBL/GenBank/DDBJ databases">
        <title>Genome sequencing of Neisseria macacae.</title>
        <authorList>
            <person name="Baek M.-G."/>
        </authorList>
    </citation>
    <scope>NUCLEOTIDE SEQUENCE [LARGE SCALE GENOMIC DNA]</scope>
    <source>
        <strain evidence="3 5">ATCC 33926</strain>
    </source>
</reference>
<feature type="transmembrane region" description="Helical" evidence="1">
    <location>
        <begin position="126"/>
        <end position="151"/>
    </location>
</feature>
<keyword evidence="1" id="KW-0812">Transmembrane</keyword>
<evidence type="ECO:0000313" key="5">
    <source>
        <dbReference type="Proteomes" id="UP000829455"/>
    </source>
</evidence>
<evidence type="ECO:0000313" key="4">
    <source>
        <dbReference type="Proteomes" id="UP000004982"/>
    </source>
</evidence>
<proteinExistence type="predicted"/>
<keyword evidence="1" id="KW-1133">Transmembrane helix</keyword>
<evidence type="ECO:0000313" key="3">
    <source>
        <dbReference type="EMBL" id="UNV85586.1"/>
    </source>
</evidence>
<name>A0AA36ULE2_9NEIS</name>
<feature type="transmembrane region" description="Helical" evidence="1">
    <location>
        <begin position="52"/>
        <end position="80"/>
    </location>
</feature>
<feature type="transmembrane region" description="Helical" evidence="1">
    <location>
        <begin position="20"/>
        <end position="40"/>
    </location>
</feature>
<keyword evidence="5" id="KW-1185">Reference proteome</keyword>
<dbReference type="AlphaFoldDB" id="A0AA36ULE2"/>
<sequence length="154" mass="17403">MEHLPEEDFNPYRAYTRTNLIWGLPLFIVAFWLILFLSLIPRTDISNLLGGVFLFLIFTFPLSLLVVGLVLLTSCIPGYFVGYTAEKLNLKCNRKDKIKAAGLTAFYYWIFSSFILVQMISQDFSFSAFGLFSLYVAIAGALSSVIPSYILPKC</sequence>
<dbReference type="Proteomes" id="UP000829455">
    <property type="component" value="Chromosome"/>
</dbReference>
<accession>A0AA36ULE2</accession>
<dbReference type="EMBL" id="CP094241">
    <property type="protein sequence ID" value="UNV85586.1"/>
    <property type="molecule type" value="Genomic_DNA"/>
</dbReference>
<evidence type="ECO:0000313" key="2">
    <source>
        <dbReference type="EMBL" id="EGQ77718.1"/>
    </source>
</evidence>
<dbReference type="EMBL" id="AFQE01000037">
    <property type="protein sequence ID" value="EGQ77718.1"/>
    <property type="molecule type" value="Genomic_DNA"/>
</dbReference>
<gene>
    <name evidence="2" type="ORF">HMPREF9418_0843</name>
    <name evidence="3" type="ORF">MON40_03440</name>
</gene>
<organism evidence="2 4">
    <name type="scientific">Neisseria macacae ATCC 33926</name>
    <dbReference type="NCBI Taxonomy" id="997348"/>
    <lineage>
        <taxon>Bacteria</taxon>
        <taxon>Pseudomonadati</taxon>
        <taxon>Pseudomonadota</taxon>
        <taxon>Betaproteobacteria</taxon>
        <taxon>Neisseriales</taxon>
        <taxon>Neisseriaceae</taxon>
        <taxon>Neisseria</taxon>
    </lineage>
</organism>
<keyword evidence="1" id="KW-0472">Membrane</keyword>
<dbReference type="Proteomes" id="UP000004982">
    <property type="component" value="Unassembled WGS sequence"/>
</dbReference>
<evidence type="ECO:0000256" key="1">
    <source>
        <dbReference type="SAM" id="Phobius"/>
    </source>
</evidence>
<dbReference type="RefSeq" id="WP_003777121.1">
    <property type="nucleotide sequence ID" value="NZ_CP094241.1"/>
</dbReference>
<protein>
    <submittedName>
        <fullName evidence="2">Uncharacterized protein</fullName>
    </submittedName>
</protein>
<feature type="transmembrane region" description="Helical" evidence="1">
    <location>
        <begin position="100"/>
        <end position="120"/>
    </location>
</feature>
<reference evidence="2 4" key="1">
    <citation type="submission" date="2011-05" db="EMBL/GenBank/DDBJ databases">
        <authorList>
            <person name="Muzny D."/>
            <person name="Qin X."/>
            <person name="Deng J."/>
            <person name="Jiang H."/>
            <person name="Liu Y."/>
            <person name="Qu J."/>
            <person name="Song X.-Z."/>
            <person name="Zhang L."/>
            <person name="Thornton R."/>
            <person name="Coyle M."/>
            <person name="Francisco L."/>
            <person name="Jackson L."/>
            <person name="Javaid M."/>
            <person name="Korchina V."/>
            <person name="Kovar C."/>
            <person name="Mata R."/>
            <person name="Mathew T."/>
            <person name="Ngo R."/>
            <person name="Nguyen L."/>
            <person name="Nguyen N."/>
            <person name="Okwuonu G."/>
            <person name="Ongeri F."/>
            <person name="Pham C."/>
            <person name="Simmons D."/>
            <person name="Wilczek-Boney K."/>
            <person name="Hale W."/>
            <person name="Jakkamsetti A."/>
            <person name="Pham P."/>
            <person name="Ruth R."/>
            <person name="San Lucas F."/>
            <person name="Warren J."/>
            <person name="Zhang J."/>
            <person name="Zhao Z."/>
            <person name="Zhou C."/>
            <person name="Zhu D."/>
            <person name="Lee S."/>
            <person name="Bess C."/>
            <person name="Blankenburg K."/>
            <person name="Forbes L."/>
            <person name="Fu Q."/>
            <person name="Gubbala S."/>
            <person name="Hirani K."/>
            <person name="Jayaseelan J.C."/>
            <person name="Lara F."/>
            <person name="Munidasa M."/>
            <person name="Palculict T."/>
            <person name="Patil S."/>
            <person name="Pu L.-L."/>
            <person name="Saada N."/>
            <person name="Tang L."/>
            <person name="Weissenberger G."/>
            <person name="Zhu Y."/>
            <person name="Hemphill L."/>
            <person name="Shang Y."/>
            <person name="Youmans B."/>
            <person name="Ayvaz T."/>
            <person name="Ross M."/>
            <person name="Santibanez J."/>
            <person name="Aqrawi P."/>
            <person name="Gross S."/>
            <person name="Joshi V."/>
            <person name="Fowler G."/>
            <person name="Nazareth L."/>
            <person name="Reid J."/>
            <person name="Worley K."/>
            <person name="Petrosino J."/>
            <person name="Highlander S."/>
            <person name="Gibbs R."/>
        </authorList>
    </citation>
    <scope>NUCLEOTIDE SEQUENCE [LARGE SCALE GENOMIC DNA]</scope>
    <source>
        <strain evidence="2 4">ATCC 33926</strain>
    </source>
</reference>